<keyword evidence="7" id="KW-1185">Reference proteome</keyword>
<dbReference type="EnsemblMetazoa" id="CapteT211418">
    <property type="protein sequence ID" value="CapteP211418"/>
    <property type="gene ID" value="CapteG211418"/>
</dbReference>
<sequence>QVAGAIEKGLTRSHLKKYLIPMQQCDNIPRKKQKFENFMKNTAKLYNKDVLDEIWGLISEQAQKKQEPSSATTPVSSEDSADTKVNGTAEKENGEKKADKDEPKKRKLKKAKEASANEGSKSKKRKAEGDVGSGGEKKSKKSKEKTESDGNTPRDDDVDKFQWRAVITEAFSGKADNEMSIKKLRKKVIAKYLLQNKQAESSEKLIEKFHKKLSKHKTITVEGKKAKLIVT</sequence>
<feature type="compositionally biased region" description="Polar residues" evidence="3">
    <location>
        <begin position="68"/>
        <end position="86"/>
    </location>
</feature>
<dbReference type="AlphaFoldDB" id="R7TUH2"/>
<reference evidence="7" key="1">
    <citation type="submission" date="2012-12" db="EMBL/GenBank/DDBJ databases">
        <authorList>
            <person name="Hellsten U."/>
            <person name="Grimwood J."/>
            <person name="Chapman J.A."/>
            <person name="Shapiro H."/>
            <person name="Aerts A."/>
            <person name="Otillar R.P."/>
            <person name="Terry A.Y."/>
            <person name="Boore J.L."/>
            <person name="Simakov O."/>
            <person name="Marletaz F."/>
            <person name="Cho S.-J."/>
            <person name="Edsinger-Gonzales E."/>
            <person name="Havlak P."/>
            <person name="Kuo D.-H."/>
            <person name="Larsson T."/>
            <person name="Lv J."/>
            <person name="Arendt D."/>
            <person name="Savage R."/>
            <person name="Osoegawa K."/>
            <person name="de Jong P."/>
            <person name="Lindberg D.R."/>
            <person name="Seaver E.C."/>
            <person name="Weisblat D.A."/>
            <person name="Putnam N.H."/>
            <person name="Grigoriev I.V."/>
            <person name="Rokhsar D.S."/>
        </authorList>
    </citation>
    <scope>NUCLEOTIDE SEQUENCE</scope>
    <source>
        <strain evidence="7">I ESC-2004</strain>
    </source>
</reference>
<dbReference type="PANTHER" id="PTHR13100:SF10">
    <property type="entry name" value="CELL GROWTH-REGULATING NUCLEOLAR PROTEIN"/>
    <property type="match status" value="1"/>
</dbReference>
<dbReference type="STRING" id="283909.R7TUH2"/>
<name>R7TUH2_CAPTE</name>
<reference evidence="5 7" key="2">
    <citation type="journal article" date="2013" name="Nature">
        <title>Insights into bilaterian evolution from three spiralian genomes.</title>
        <authorList>
            <person name="Simakov O."/>
            <person name="Marletaz F."/>
            <person name="Cho S.J."/>
            <person name="Edsinger-Gonzales E."/>
            <person name="Havlak P."/>
            <person name="Hellsten U."/>
            <person name="Kuo D.H."/>
            <person name="Larsson T."/>
            <person name="Lv J."/>
            <person name="Arendt D."/>
            <person name="Savage R."/>
            <person name="Osoegawa K."/>
            <person name="de Jong P."/>
            <person name="Grimwood J."/>
            <person name="Chapman J.A."/>
            <person name="Shapiro H."/>
            <person name="Aerts A."/>
            <person name="Otillar R.P."/>
            <person name="Terry A.Y."/>
            <person name="Boore J.L."/>
            <person name="Grigoriev I.V."/>
            <person name="Lindberg D.R."/>
            <person name="Seaver E.C."/>
            <person name="Weisblat D.A."/>
            <person name="Putnam N.H."/>
            <person name="Rokhsar D.S."/>
        </authorList>
    </citation>
    <scope>NUCLEOTIDE SEQUENCE</scope>
    <source>
        <strain evidence="5 7">I ESC-2004</strain>
    </source>
</reference>
<evidence type="ECO:0000256" key="1">
    <source>
        <dbReference type="ARBA" id="ARBA00004123"/>
    </source>
</evidence>
<dbReference type="InterPro" id="IPR039999">
    <property type="entry name" value="LYAR"/>
</dbReference>
<evidence type="ECO:0000313" key="7">
    <source>
        <dbReference type="Proteomes" id="UP000014760"/>
    </source>
</evidence>
<feature type="compositionally biased region" description="Basic and acidic residues" evidence="3">
    <location>
        <begin position="144"/>
        <end position="158"/>
    </location>
</feature>
<feature type="compositionally biased region" description="Basic and acidic residues" evidence="3">
    <location>
        <begin position="89"/>
        <end position="104"/>
    </location>
</feature>
<feature type="domain" description="Cell growth-regulating nucleolar protein-like winged helix" evidence="4">
    <location>
        <begin position="159"/>
        <end position="229"/>
    </location>
</feature>
<dbReference type="FunCoup" id="R7TUH2">
    <property type="interactions" value="237"/>
</dbReference>
<dbReference type="FunFam" id="1.10.10.2100:FF:000002">
    <property type="entry name" value="cell growth-regulating nucleolar protein-like"/>
    <property type="match status" value="1"/>
</dbReference>
<dbReference type="EMBL" id="AMQN01011008">
    <property type="status" value="NOT_ANNOTATED_CDS"/>
    <property type="molecule type" value="Genomic_DNA"/>
</dbReference>
<evidence type="ECO:0000313" key="6">
    <source>
        <dbReference type="EnsemblMetazoa" id="CapteP211418"/>
    </source>
</evidence>
<comment type="subcellular location">
    <subcellularLocation>
        <location evidence="1">Nucleus</location>
    </subcellularLocation>
</comment>
<feature type="non-terminal residue" evidence="5">
    <location>
        <position position="1"/>
    </location>
</feature>
<dbReference type="InterPro" id="IPR058719">
    <property type="entry name" value="WHD_LYAR"/>
</dbReference>
<dbReference type="GO" id="GO:0006364">
    <property type="term" value="P:rRNA processing"/>
    <property type="evidence" value="ECO:0007669"/>
    <property type="project" value="TreeGrafter"/>
</dbReference>
<dbReference type="PANTHER" id="PTHR13100">
    <property type="entry name" value="CELL GROWTH-REGULATING NUCLEOLAR PROTEIN LYAR"/>
    <property type="match status" value="1"/>
</dbReference>
<reference evidence="6" key="3">
    <citation type="submission" date="2015-06" db="UniProtKB">
        <authorList>
            <consortium name="EnsemblMetazoa"/>
        </authorList>
    </citation>
    <scope>IDENTIFICATION</scope>
</reference>
<evidence type="ECO:0000259" key="4">
    <source>
        <dbReference type="Pfam" id="PF25879"/>
    </source>
</evidence>
<protein>
    <recommendedName>
        <fullName evidence="4">Cell growth-regulating nucleolar protein-like winged helix domain-containing protein</fullName>
    </recommendedName>
</protein>
<proteinExistence type="predicted"/>
<dbReference type="Gene3D" id="1.10.10.2100">
    <property type="match status" value="1"/>
</dbReference>
<keyword evidence="2" id="KW-0539">Nucleus</keyword>
<feature type="region of interest" description="Disordered" evidence="3">
    <location>
        <begin position="61"/>
        <end position="158"/>
    </location>
</feature>
<evidence type="ECO:0000256" key="2">
    <source>
        <dbReference type="ARBA" id="ARBA00023242"/>
    </source>
</evidence>
<evidence type="ECO:0000256" key="3">
    <source>
        <dbReference type="SAM" id="MobiDB-lite"/>
    </source>
</evidence>
<evidence type="ECO:0000313" key="5">
    <source>
        <dbReference type="EMBL" id="ELT97232.1"/>
    </source>
</evidence>
<gene>
    <name evidence="5" type="ORF">CAPTEDRAFT_211418</name>
</gene>
<dbReference type="Pfam" id="PF25879">
    <property type="entry name" value="WHD_LYAR"/>
    <property type="match status" value="1"/>
</dbReference>
<dbReference type="Proteomes" id="UP000014760">
    <property type="component" value="Unassembled WGS sequence"/>
</dbReference>
<dbReference type="OrthoDB" id="21474at2759"/>
<dbReference type="EMBL" id="KB308629">
    <property type="protein sequence ID" value="ELT97232.1"/>
    <property type="molecule type" value="Genomic_DNA"/>
</dbReference>
<dbReference type="OMA" id="NHCGDSL"/>
<dbReference type="GO" id="GO:0005730">
    <property type="term" value="C:nucleolus"/>
    <property type="evidence" value="ECO:0007669"/>
    <property type="project" value="TreeGrafter"/>
</dbReference>
<dbReference type="GO" id="GO:0003677">
    <property type="term" value="F:DNA binding"/>
    <property type="evidence" value="ECO:0007669"/>
    <property type="project" value="InterPro"/>
</dbReference>
<dbReference type="GO" id="GO:0000122">
    <property type="term" value="P:negative regulation of transcription by RNA polymerase II"/>
    <property type="evidence" value="ECO:0007669"/>
    <property type="project" value="TreeGrafter"/>
</dbReference>
<dbReference type="HOGENOM" id="CLU_057137_0_0_1"/>
<organism evidence="5">
    <name type="scientific">Capitella teleta</name>
    <name type="common">Polychaete worm</name>
    <dbReference type="NCBI Taxonomy" id="283909"/>
    <lineage>
        <taxon>Eukaryota</taxon>
        <taxon>Metazoa</taxon>
        <taxon>Spiralia</taxon>
        <taxon>Lophotrochozoa</taxon>
        <taxon>Annelida</taxon>
        <taxon>Polychaeta</taxon>
        <taxon>Sedentaria</taxon>
        <taxon>Scolecida</taxon>
        <taxon>Capitellidae</taxon>
        <taxon>Capitella</taxon>
    </lineage>
</organism>
<accession>R7TUH2</accession>